<evidence type="ECO:0000256" key="11">
    <source>
        <dbReference type="ARBA" id="ARBA00022989"/>
    </source>
</evidence>
<comment type="catalytic activity">
    <reaction evidence="14 15">
        <text>Ca(2+)(in) + ATP + H2O = Ca(2+)(out) + ADP + phosphate + H(+)</text>
        <dbReference type="Rhea" id="RHEA:18105"/>
        <dbReference type="ChEBI" id="CHEBI:15377"/>
        <dbReference type="ChEBI" id="CHEBI:15378"/>
        <dbReference type="ChEBI" id="CHEBI:29108"/>
        <dbReference type="ChEBI" id="CHEBI:30616"/>
        <dbReference type="ChEBI" id="CHEBI:43474"/>
        <dbReference type="ChEBI" id="CHEBI:456216"/>
        <dbReference type="EC" id="7.2.2.10"/>
    </reaction>
</comment>
<accession>A0A6B2KX59</accession>
<evidence type="ECO:0000256" key="3">
    <source>
        <dbReference type="ARBA" id="ARBA00022568"/>
    </source>
</evidence>
<dbReference type="Gene3D" id="3.40.1110.10">
    <property type="entry name" value="Calcium-transporting ATPase, cytoplasmic domain N"/>
    <property type="match status" value="1"/>
</dbReference>
<dbReference type="InterPro" id="IPR036412">
    <property type="entry name" value="HAD-like_sf"/>
</dbReference>
<evidence type="ECO:0000313" key="18">
    <source>
        <dbReference type="EMBL" id="NDV29319.1"/>
    </source>
</evidence>
<dbReference type="Gene3D" id="1.20.1110.10">
    <property type="entry name" value="Calcium-transporting ATPase, transmembrane domain"/>
    <property type="match status" value="2"/>
</dbReference>
<feature type="transmembrane region" description="Helical" evidence="15">
    <location>
        <begin position="861"/>
        <end position="881"/>
    </location>
</feature>
<dbReference type="AlphaFoldDB" id="A0A6B2KX59"/>
<dbReference type="FunFam" id="3.40.50.1000:FF:000193">
    <property type="entry name" value="Plasma membrane calcium-transporting ATPase 2"/>
    <property type="match status" value="1"/>
</dbReference>
<dbReference type="InterPro" id="IPR023214">
    <property type="entry name" value="HAD_sf"/>
</dbReference>
<dbReference type="InterPro" id="IPR044492">
    <property type="entry name" value="P_typ_ATPase_HD_dom"/>
</dbReference>
<dbReference type="GO" id="GO:0046872">
    <property type="term" value="F:metal ion binding"/>
    <property type="evidence" value="ECO:0007669"/>
    <property type="project" value="UniProtKB-KW"/>
</dbReference>
<dbReference type="InterPro" id="IPR006408">
    <property type="entry name" value="P-type_ATPase_IIB"/>
</dbReference>
<evidence type="ECO:0000256" key="7">
    <source>
        <dbReference type="ARBA" id="ARBA00022837"/>
    </source>
</evidence>
<feature type="transmembrane region" description="Helical" evidence="15">
    <location>
        <begin position="53"/>
        <end position="72"/>
    </location>
</feature>
<evidence type="ECO:0000256" key="6">
    <source>
        <dbReference type="ARBA" id="ARBA00022741"/>
    </source>
</evidence>
<dbReference type="InterPro" id="IPR059000">
    <property type="entry name" value="ATPase_P-type_domA"/>
</dbReference>
<evidence type="ECO:0000256" key="4">
    <source>
        <dbReference type="ARBA" id="ARBA00022692"/>
    </source>
</evidence>
<dbReference type="SUPFAM" id="SSF81665">
    <property type="entry name" value="Calcium ATPase, transmembrane domain M"/>
    <property type="match status" value="1"/>
</dbReference>
<dbReference type="GO" id="GO:0005886">
    <property type="term" value="C:plasma membrane"/>
    <property type="evidence" value="ECO:0007669"/>
    <property type="project" value="TreeGrafter"/>
</dbReference>
<evidence type="ECO:0000256" key="13">
    <source>
        <dbReference type="ARBA" id="ARBA00023136"/>
    </source>
</evidence>
<keyword evidence="13 15" id="KW-0472">Membrane</keyword>
<dbReference type="PANTHER" id="PTHR24093:SF369">
    <property type="entry name" value="CALCIUM-TRANSPORTING ATPASE"/>
    <property type="match status" value="1"/>
</dbReference>
<protein>
    <recommendedName>
        <fullName evidence="15">Calcium-transporting ATPase</fullName>
        <ecNumber evidence="15">7.2.2.10</ecNumber>
    </recommendedName>
</protein>
<dbReference type="FunFam" id="1.20.1110.10:FF:000039">
    <property type="entry name" value="Calcium-transporting ATPase"/>
    <property type="match status" value="1"/>
</dbReference>
<dbReference type="GO" id="GO:0012505">
    <property type="term" value="C:endomembrane system"/>
    <property type="evidence" value="ECO:0007669"/>
    <property type="project" value="UniProtKB-SubCell"/>
</dbReference>
<dbReference type="SUPFAM" id="SSF81653">
    <property type="entry name" value="Calcium ATPase, transduction domain A"/>
    <property type="match status" value="1"/>
</dbReference>
<evidence type="ECO:0000256" key="10">
    <source>
        <dbReference type="ARBA" id="ARBA00022967"/>
    </source>
</evidence>
<feature type="transmembrane region" description="Helical" evidence="15">
    <location>
        <begin position="287"/>
        <end position="316"/>
    </location>
</feature>
<keyword evidence="2 15" id="KW-0813">Transport</keyword>
<evidence type="ECO:0000259" key="17">
    <source>
        <dbReference type="Pfam" id="PF00689"/>
    </source>
</evidence>
<keyword evidence="5" id="KW-0479">Metal-binding</keyword>
<dbReference type="Pfam" id="PF00689">
    <property type="entry name" value="Cation_ATPase_C"/>
    <property type="match status" value="1"/>
</dbReference>
<comment type="similarity">
    <text evidence="15">Belongs to the cation transport ATPase (P-type) (TC 3.A.3) family.</text>
</comment>
<dbReference type="NCBIfam" id="TIGR01494">
    <property type="entry name" value="ATPase_P-type"/>
    <property type="match status" value="3"/>
</dbReference>
<dbReference type="InterPro" id="IPR008250">
    <property type="entry name" value="ATPase_P-typ_transduc_dom_A_sf"/>
</dbReference>
<evidence type="ECO:0000256" key="9">
    <source>
        <dbReference type="ARBA" id="ARBA00022842"/>
    </source>
</evidence>
<dbReference type="GO" id="GO:0005524">
    <property type="term" value="F:ATP binding"/>
    <property type="evidence" value="ECO:0007669"/>
    <property type="project" value="UniProtKB-KW"/>
</dbReference>
<comment type="function">
    <text evidence="15">Catalyzes the hydrolysis of ATP coupled with the transport of calcium.</text>
</comment>
<keyword evidence="6 15" id="KW-0547">Nucleotide-binding</keyword>
<dbReference type="EC" id="7.2.2.10" evidence="15"/>
<name>A0A6B2KX59_9EUKA</name>
<dbReference type="InterPro" id="IPR023298">
    <property type="entry name" value="ATPase_P-typ_TM_dom_sf"/>
</dbReference>
<feature type="transmembrane region" description="Helical" evidence="15">
    <location>
        <begin position="823"/>
        <end position="841"/>
    </location>
</feature>
<keyword evidence="4 15" id="KW-0812">Transmembrane</keyword>
<keyword evidence="3 15" id="KW-0109">Calcium transport</keyword>
<dbReference type="SFLD" id="SFLDS00003">
    <property type="entry name" value="Haloacid_Dehalogenase"/>
    <property type="match status" value="1"/>
</dbReference>
<dbReference type="EMBL" id="GIBP01000350">
    <property type="protein sequence ID" value="NDV29319.1"/>
    <property type="molecule type" value="Transcribed_RNA"/>
</dbReference>
<feature type="transmembrane region" description="Helical" evidence="15">
    <location>
        <begin position="707"/>
        <end position="725"/>
    </location>
</feature>
<reference evidence="18" key="1">
    <citation type="journal article" date="2020" name="J. Eukaryot. Microbiol.">
        <title>De novo Sequencing, Assembly and Annotation of the Transcriptome for the Free-Living Testate Amoeba Arcella intermedia.</title>
        <authorList>
            <person name="Ribeiro G.M."/>
            <person name="Porfirio-Sousa A.L."/>
            <person name="Maurer-Alcala X.X."/>
            <person name="Katz L.A."/>
            <person name="Lahr D.J.G."/>
        </authorList>
    </citation>
    <scope>NUCLEOTIDE SEQUENCE</scope>
</reference>
<dbReference type="GO" id="GO:0016887">
    <property type="term" value="F:ATP hydrolysis activity"/>
    <property type="evidence" value="ECO:0007669"/>
    <property type="project" value="InterPro"/>
</dbReference>
<dbReference type="PRINTS" id="PR00120">
    <property type="entry name" value="HATPASE"/>
</dbReference>
<feature type="transmembrane region" description="Helical" evidence="15">
    <location>
        <begin position="893"/>
        <end position="914"/>
    </location>
</feature>
<dbReference type="InterPro" id="IPR018303">
    <property type="entry name" value="ATPase_P-typ_P_site"/>
</dbReference>
<keyword evidence="8 15" id="KW-0067">ATP-binding</keyword>
<dbReference type="PRINTS" id="PR00119">
    <property type="entry name" value="CATATPASE"/>
</dbReference>
<feature type="transmembrane region" description="Helical" evidence="15">
    <location>
        <begin position="21"/>
        <end position="41"/>
    </location>
</feature>
<dbReference type="InterPro" id="IPR006068">
    <property type="entry name" value="ATPase_P-typ_cation-transptr_C"/>
</dbReference>
<feature type="domain" description="P-type ATPase A" evidence="16">
    <location>
        <begin position="85"/>
        <end position="186"/>
    </location>
</feature>
<keyword evidence="12 15" id="KW-0406">Ion transport</keyword>
<feature type="transmembrane region" description="Helical" evidence="15">
    <location>
        <begin position="209"/>
        <end position="227"/>
    </location>
</feature>
<evidence type="ECO:0000256" key="2">
    <source>
        <dbReference type="ARBA" id="ARBA00022448"/>
    </source>
</evidence>
<dbReference type="Pfam" id="PF08282">
    <property type="entry name" value="Hydrolase_3"/>
    <property type="match status" value="1"/>
</dbReference>
<dbReference type="Pfam" id="PF00122">
    <property type="entry name" value="E1-E2_ATPase"/>
    <property type="match status" value="1"/>
</dbReference>
<evidence type="ECO:0000256" key="14">
    <source>
        <dbReference type="ARBA" id="ARBA00048694"/>
    </source>
</evidence>
<feature type="domain" description="Cation-transporting P-type ATPase C-terminal" evidence="17">
    <location>
        <begin position="727"/>
        <end position="914"/>
    </location>
</feature>
<dbReference type="InterPro" id="IPR023299">
    <property type="entry name" value="ATPase_P-typ_cyto_dom_N"/>
</dbReference>
<evidence type="ECO:0000259" key="16">
    <source>
        <dbReference type="Pfam" id="PF00122"/>
    </source>
</evidence>
<dbReference type="Pfam" id="PF13246">
    <property type="entry name" value="Cation_ATPase"/>
    <property type="match status" value="1"/>
</dbReference>
<evidence type="ECO:0000256" key="12">
    <source>
        <dbReference type="ARBA" id="ARBA00023065"/>
    </source>
</evidence>
<sequence>MDPPKVALHELFIESLKDPAVIILLLSALVSFIAGSIEAALGSVKGDEWLEGLAILVAVLIVALVTSINNYLKNLQFEELKKRNAKTEVRVIRDSEEKNISNFEVCVGDIVLLHSGDKIPADGIFFSGSKDVRSDESSISGESFHKKKNDKTPFLFSGCYLTKGSCKMLVTGVGMHSTLGKTISLIPDEHPPTPLQEKLEDLVTMISKIGLTVGVLVFFVLAGYYLYDSIYPVKFLPCSKNLTEIVLSEGKVYNCSLGMSQEQIGRDIPHGHIAVPSSWEKSSLMQLLNAFIIAITIVVVAVPEGLPLAVTISLAYSMKQMTEDNNLVRHLAACETMGGVNSICSDKTGTLTQNKMSLKMGYVYGIPFYTWNELEKRVSDHPKDLFLESFLLNNEDGLLVFEPNGIISFAGSTTECALLEFIHRIGTIQNNKIIDSSPVVCKFEFTSDRKMMSTIVKHSRAPFRMFTKGAPEKLLRKSITRIAKDGSIEVLDDEGRDEILGHVENLGKEGYRTLGLAFRDFDTAFDWDEDECENKLTWIGVLGIEDPVRPEVPHSVSQCQVAGITVRMITGDNITTAIKIARDCYIMGDTDIAIEGPKFSAMSDDEVRAILRKLKVIARATPKDKFRLVRLLQNEDEVVAVTGDGTNDAPALSAADVGLAMGITGTDVAKQAADIIILDDNFASIVKSVMWGRCVFENVRKFLQFQMTVNVAALVVAFVGAITGYGTPLNAIQLLWVNLIMDTLAALALGTAKPSADLLLRKPYGRFGKIISLTMWRNIIGQSLLQIAILCFLLYGVDSSEHLLIFPAESLGKHAFEAGAPSVHYTIIFNVFVLCQVFNEFNARKVNNDLNVFTGLFDNPLFCIIVLVVVFFQVILVQFGGNVVKTVPLSVEQWLVCIAFSILSLPFGLLLRLIRVPLEPWEKVVEEI</sequence>
<keyword evidence="11 15" id="KW-1133">Transmembrane helix</keyword>
<keyword evidence="7 15" id="KW-0106">Calcium</keyword>
<evidence type="ECO:0000256" key="5">
    <source>
        <dbReference type="ARBA" id="ARBA00022723"/>
    </source>
</evidence>
<evidence type="ECO:0000256" key="15">
    <source>
        <dbReference type="RuleBase" id="RU361146"/>
    </source>
</evidence>
<feature type="transmembrane region" description="Helical" evidence="15">
    <location>
        <begin position="773"/>
        <end position="797"/>
    </location>
</feature>
<keyword evidence="9" id="KW-0460">Magnesium</keyword>
<keyword evidence="10" id="KW-1278">Translocase</keyword>
<dbReference type="PROSITE" id="PS00154">
    <property type="entry name" value="ATPASE_E1_E2"/>
    <property type="match status" value="1"/>
</dbReference>
<comment type="subcellular location">
    <subcellularLocation>
        <location evidence="1">Endomembrane system</location>
        <topology evidence="1">Multi-pass membrane protein</topology>
    </subcellularLocation>
    <subcellularLocation>
        <location evidence="15">Membrane</location>
        <topology evidence="15">Multi-pass membrane protein</topology>
    </subcellularLocation>
</comment>
<evidence type="ECO:0000256" key="1">
    <source>
        <dbReference type="ARBA" id="ARBA00004127"/>
    </source>
</evidence>
<dbReference type="GO" id="GO:0005388">
    <property type="term" value="F:P-type calcium transporter activity"/>
    <property type="evidence" value="ECO:0007669"/>
    <property type="project" value="UniProtKB-EC"/>
</dbReference>
<proteinExistence type="inferred from homology"/>
<dbReference type="PANTHER" id="PTHR24093">
    <property type="entry name" value="CATION TRANSPORTING ATPASE"/>
    <property type="match status" value="1"/>
</dbReference>
<evidence type="ECO:0000256" key="8">
    <source>
        <dbReference type="ARBA" id="ARBA00022840"/>
    </source>
</evidence>
<dbReference type="Gene3D" id="2.70.150.10">
    <property type="entry name" value="Calcium-transporting ATPase, cytoplasmic transduction domain A"/>
    <property type="match status" value="1"/>
</dbReference>
<dbReference type="SFLD" id="SFLDF00027">
    <property type="entry name" value="p-type_atpase"/>
    <property type="match status" value="1"/>
</dbReference>
<dbReference type="SUPFAM" id="SSF81660">
    <property type="entry name" value="Metal cation-transporting ATPase, ATP-binding domain N"/>
    <property type="match status" value="1"/>
</dbReference>
<dbReference type="SUPFAM" id="SSF56784">
    <property type="entry name" value="HAD-like"/>
    <property type="match status" value="1"/>
</dbReference>
<dbReference type="SFLD" id="SFLDG00002">
    <property type="entry name" value="C1.7:_P-type_atpase_like"/>
    <property type="match status" value="1"/>
</dbReference>
<organism evidence="18">
    <name type="scientific">Arcella intermedia</name>
    <dbReference type="NCBI Taxonomy" id="1963864"/>
    <lineage>
        <taxon>Eukaryota</taxon>
        <taxon>Amoebozoa</taxon>
        <taxon>Tubulinea</taxon>
        <taxon>Elardia</taxon>
        <taxon>Arcellinida</taxon>
        <taxon>Sphaerothecina</taxon>
        <taxon>Arcellidae</taxon>
        <taxon>Arcella</taxon>
    </lineage>
</organism>
<dbReference type="NCBIfam" id="TIGR01517">
    <property type="entry name" value="ATPase-IIB_Ca"/>
    <property type="match status" value="1"/>
</dbReference>
<feature type="transmembrane region" description="Helical" evidence="15">
    <location>
        <begin position="731"/>
        <end position="752"/>
    </location>
</feature>
<dbReference type="Gene3D" id="3.40.50.1000">
    <property type="entry name" value="HAD superfamily/HAD-like"/>
    <property type="match status" value="1"/>
</dbReference>
<dbReference type="InterPro" id="IPR001757">
    <property type="entry name" value="P_typ_ATPase"/>
</dbReference>